<evidence type="ECO:0008006" key="3">
    <source>
        <dbReference type="Google" id="ProtNLM"/>
    </source>
</evidence>
<dbReference type="STRING" id="341663.Q0C8V1"/>
<dbReference type="EMBL" id="CH476608">
    <property type="protein sequence ID" value="EAU30074.1"/>
    <property type="molecule type" value="Genomic_DNA"/>
</dbReference>
<proteinExistence type="predicted"/>
<reference evidence="2" key="1">
    <citation type="submission" date="2005-09" db="EMBL/GenBank/DDBJ databases">
        <title>Annotation of the Aspergillus terreus NIH2624 genome.</title>
        <authorList>
            <person name="Birren B.W."/>
            <person name="Lander E.S."/>
            <person name="Galagan J.E."/>
            <person name="Nusbaum C."/>
            <person name="Devon K."/>
            <person name="Henn M."/>
            <person name="Ma L.-J."/>
            <person name="Jaffe D.B."/>
            <person name="Butler J."/>
            <person name="Alvarez P."/>
            <person name="Gnerre S."/>
            <person name="Grabherr M."/>
            <person name="Kleber M."/>
            <person name="Mauceli E.W."/>
            <person name="Brockman W."/>
            <person name="Rounsley S."/>
            <person name="Young S.K."/>
            <person name="LaButti K."/>
            <person name="Pushparaj V."/>
            <person name="DeCaprio D."/>
            <person name="Crawford M."/>
            <person name="Koehrsen M."/>
            <person name="Engels R."/>
            <person name="Montgomery P."/>
            <person name="Pearson M."/>
            <person name="Howarth C."/>
            <person name="Larson L."/>
            <person name="Luoma S."/>
            <person name="White J."/>
            <person name="Alvarado L."/>
            <person name="Kodira C.D."/>
            <person name="Zeng Q."/>
            <person name="Oleary S."/>
            <person name="Yandava C."/>
            <person name="Denning D.W."/>
            <person name="Nierman W.C."/>
            <person name="Milne T."/>
            <person name="Madden K."/>
        </authorList>
    </citation>
    <scope>NUCLEOTIDE SEQUENCE [LARGE SCALE GENOMIC DNA]</scope>
    <source>
        <strain evidence="2">NIH 2624 / FGSC A1156</strain>
    </source>
</reference>
<dbReference type="RefSeq" id="XP_001218505.1">
    <property type="nucleotide sequence ID" value="XM_001218504.1"/>
</dbReference>
<dbReference type="OMA" id="FEANGWG"/>
<dbReference type="InterPro" id="IPR011051">
    <property type="entry name" value="RmlC_Cupin_sf"/>
</dbReference>
<dbReference type="PANTHER" id="PTHR36448:SF2">
    <property type="entry name" value="CUPIN TYPE-1 DOMAIN-CONTAINING PROTEIN"/>
    <property type="match status" value="1"/>
</dbReference>
<accession>Q0C8V1</accession>
<dbReference type="GeneID" id="4354098"/>
<dbReference type="InterPro" id="IPR047121">
    <property type="entry name" value="YjiB-like"/>
</dbReference>
<protein>
    <recommendedName>
        <fullName evidence="3">Cupin type-1 domain-containing protein</fullName>
    </recommendedName>
</protein>
<evidence type="ECO:0000313" key="1">
    <source>
        <dbReference type="EMBL" id="EAU30074.1"/>
    </source>
</evidence>
<evidence type="ECO:0000313" key="2">
    <source>
        <dbReference type="Proteomes" id="UP000007963"/>
    </source>
</evidence>
<dbReference type="CDD" id="cd02219">
    <property type="entry name" value="cupin_YjlB-like"/>
    <property type="match status" value="1"/>
</dbReference>
<dbReference type="SUPFAM" id="SSF51182">
    <property type="entry name" value="RmlC-like cupins"/>
    <property type="match status" value="1"/>
</dbReference>
<name>Q0C8V1_ASPTN</name>
<dbReference type="OrthoDB" id="2446447at2759"/>
<dbReference type="AlphaFoldDB" id="Q0C8V1"/>
<dbReference type="VEuPathDB" id="FungiDB:ATEG_09883"/>
<dbReference type="Gene3D" id="2.60.120.10">
    <property type="entry name" value="Jelly Rolls"/>
    <property type="match status" value="1"/>
</dbReference>
<dbReference type="PANTHER" id="PTHR36448">
    <property type="entry name" value="BLR7373 PROTEIN"/>
    <property type="match status" value="1"/>
</dbReference>
<dbReference type="HOGENOM" id="CLU_084522_2_0_1"/>
<organism evidence="1 2">
    <name type="scientific">Aspergillus terreus (strain NIH 2624 / FGSC A1156)</name>
    <dbReference type="NCBI Taxonomy" id="341663"/>
    <lineage>
        <taxon>Eukaryota</taxon>
        <taxon>Fungi</taxon>
        <taxon>Dikarya</taxon>
        <taxon>Ascomycota</taxon>
        <taxon>Pezizomycotina</taxon>
        <taxon>Eurotiomycetes</taxon>
        <taxon>Eurotiomycetidae</taxon>
        <taxon>Eurotiales</taxon>
        <taxon>Aspergillaceae</taxon>
        <taxon>Aspergillus</taxon>
        <taxon>Aspergillus subgen. Circumdati</taxon>
    </lineage>
</organism>
<gene>
    <name evidence="1" type="ORF">ATEG_09883</name>
</gene>
<sequence length="149" mass="16543">MWSKKVEPEQYFLPSTPHVPNSRLPILVYRNALSDTSPRNILDTIEPNGWLMGGQWKTYKVPHFHADCHECYGIIKGKTTYLLGLGPVDPQFNTEGEPNGMKLTVEKGDVFVLPAGTCHASLESEGDYEFIGLYPNVSVLICSDLSNTG</sequence>
<dbReference type="InterPro" id="IPR014710">
    <property type="entry name" value="RmlC-like_jellyroll"/>
</dbReference>
<dbReference type="Proteomes" id="UP000007963">
    <property type="component" value="Unassembled WGS sequence"/>
</dbReference>